<keyword evidence="8" id="KW-1185">Reference proteome</keyword>
<reference evidence="8" key="1">
    <citation type="journal article" date="2023" name="Commun. Biol.">
        <title>Genome analysis of Parmales, the sister group of diatoms, reveals the evolutionary specialization of diatoms from phago-mixotrophs to photoautotrophs.</title>
        <authorList>
            <person name="Ban H."/>
            <person name="Sato S."/>
            <person name="Yoshikawa S."/>
            <person name="Yamada K."/>
            <person name="Nakamura Y."/>
            <person name="Ichinomiya M."/>
            <person name="Sato N."/>
            <person name="Blanc-Mathieu R."/>
            <person name="Endo H."/>
            <person name="Kuwata A."/>
            <person name="Ogata H."/>
        </authorList>
    </citation>
    <scope>NUCLEOTIDE SEQUENCE [LARGE SCALE GENOMIC DNA]</scope>
    <source>
        <strain evidence="8">NIES 3700</strain>
    </source>
</reference>
<dbReference type="SUPFAM" id="SSF54534">
    <property type="entry name" value="FKBP-like"/>
    <property type="match status" value="1"/>
</dbReference>
<comment type="caution">
    <text evidence="7">The sequence shown here is derived from an EMBL/GenBank/DDBJ whole genome shotgun (WGS) entry which is preliminary data.</text>
</comment>
<evidence type="ECO:0000256" key="3">
    <source>
        <dbReference type="ARBA" id="ARBA00023110"/>
    </source>
</evidence>
<dbReference type="GO" id="GO:0005737">
    <property type="term" value="C:cytoplasm"/>
    <property type="evidence" value="ECO:0007669"/>
    <property type="project" value="TreeGrafter"/>
</dbReference>
<dbReference type="PROSITE" id="PS50059">
    <property type="entry name" value="FKBP_PPIASE"/>
    <property type="match status" value="1"/>
</dbReference>
<dbReference type="FunFam" id="3.10.50.40:FF:000025">
    <property type="entry name" value="Peptidylprolyl isomerase"/>
    <property type="match status" value="1"/>
</dbReference>
<evidence type="ECO:0000313" key="8">
    <source>
        <dbReference type="Proteomes" id="UP001165122"/>
    </source>
</evidence>
<dbReference type="PANTHER" id="PTHR10516:SF443">
    <property type="entry name" value="FK506-BINDING PROTEIN 59-RELATED"/>
    <property type="match status" value="1"/>
</dbReference>
<keyword evidence="3 5" id="KW-0697">Rotamase</keyword>
<dbReference type="EMBL" id="BRXW01000037">
    <property type="protein sequence ID" value="GMI01752.1"/>
    <property type="molecule type" value="Genomic_DNA"/>
</dbReference>
<evidence type="ECO:0000256" key="2">
    <source>
        <dbReference type="ARBA" id="ARBA00013194"/>
    </source>
</evidence>
<proteinExistence type="predicted"/>
<dbReference type="Gene3D" id="3.10.50.40">
    <property type="match status" value="1"/>
</dbReference>
<dbReference type="InterPro" id="IPR050689">
    <property type="entry name" value="FKBP-type_PPIase"/>
</dbReference>
<gene>
    <name evidence="7" type="ORF">TrLO_g3119</name>
</gene>
<dbReference type="Proteomes" id="UP001165122">
    <property type="component" value="Unassembled WGS sequence"/>
</dbReference>
<dbReference type="Pfam" id="PF00254">
    <property type="entry name" value="FKBP_C"/>
    <property type="match status" value="1"/>
</dbReference>
<comment type="catalytic activity">
    <reaction evidence="1 5">
        <text>[protein]-peptidylproline (omega=180) = [protein]-peptidylproline (omega=0)</text>
        <dbReference type="Rhea" id="RHEA:16237"/>
        <dbReference type="Rhea" id="RHEA-COMP:10747"/>
        <dbReference type="Rhea" id="RHEA-COMP:10748"/>
        <dbReference type="ChEBI" id="CHEBI:83833"/>
        <dbReference type="ChEBI" id="CHEBI:83834"/>
        <dbReference type="EC" id="5.2.1.8"/>
    </reaction>
</comment>
<dbReference type="PANTHER" id="PTHR10516">
    <property type="entry name" value="PEPTIDYL-PROLYL CIS-TRANS ISOMERASE"/>
    <property type="match status" value="1"/>
</dbReference>
<dbReference type="EC" id="5.2.1.8" evidence="2 5"/>
<protein>
    <recommendedName>
        <fullName evidence="2 5">peptidylprolyl isomerase</fullName>
        <ecNumber evidence="2 5">5.2.1.8</ecNumber>
    </recommendedName>
</protein>
<organism evidence="7 8">
    <name type="scientific">Triparma laevis f. longispina</name>
    <dbReference type="NCBI Taxonomy" id="1714387"/>
    <lineage>
        <taxon>Eukaryota</taxon>
        <taxon>Sar</taxon>
        <taxon>Stramenopiles</taxon>
        <taxon>Ochrophyta</taxon>
        <taxon>Bolidophyceae</taxon>
        <taxon>Parmales</taxon>
        <taxon>Triparmaceae</taxon>
        <taxon>Triparma</taxon>
    </lineage>
</organism>
<name>A0A9W7C4G5_9STRA</name>
<dbReference type="OrthoDB" id="1902587at2759"/>
<keyword evidence="4 5" id="KW-0413">Isomerase</keyword>
<dbReference type="InterPro" id="IPR046357">
    <property type="entry name" value="PPIase_dom_sf"/>
</dbReference>
<dbReference type="InterPro" id="IPR001179">
    <property type="entry name" value="PPIase_FKBP_dom"/>
</dbReference>
<dbReference type="GO" id="GO:0003755">
    <property type="term" value="F:peptidyl-prolyl cis-trans isomerase activity"/>
    <property type="evidence" value="ECO:0007669"/>
    <property type="project" value="UniProtKB-KW"/>
</dbReference>
<dbReference type="AlphaFoldDB" id="A0A9W7C4G5"/>
<evidence type="ECO:0000256" key="5">
    <source>
        <dbReference type="PROSITE-ProRule" id="PRU00277"/>
    </source>
</evidence>
<evidence type="ECO:0000259" key="6">
    <source>
        <dbReference type="PROSITE" id="PS50059"/>
    </source>
</evidence>
<evidence type="ECO:0000256" key="1">
    <source>
        <dbReference type="ARBA" id="ARBA00000971"/>
    </source>
</evidence>
<evidence type="ECO:0000313" key="7">
    <source>
        <dbReference type="EMBL" id="GMI01752.1"/>
    </source>
</evidence>
<sequence length="173" mass="18727">MPSQNDSGADSDDDGKKLNEEIAKMAAIKKQKKEEEEAERLSKLGTNITSGGAGAGVLMLTTTPGDATHFPKKGDTCRIHYVGTLEDNTIFDSSKARQSAFSFTLGKGMVIRGIDEACKLMSKGQVVKLTIPPMYAYGVNGYPPIIPANATLTFEVELISFSDFTREKDERGK</sequence>
<evidence type="ECO:0000256" key="4">
    <source>
        <dbReference type="ARBA" id="ARBA00023235"/>
    </source>
</evidence>
<feature type="domain" description="PPIase FKBP-type" evidence="6">
    <location>
        <begin position="74"/>
        <end position="162"/>
    </location>
</feature>
<accession>A0A9W7C4G5</accession>